<protein>
    <submittedName>
        <fullName evidence="2">Uncharacterized protein</fullName>
    </submittedName>
</protein>
<feature type="region of interest" description="Disordered" evidence="1">
    <location>
        <begin position="9"/>
        <end position="34"/>
    </location>
</feature>
<proteinExistence type="predicted"/>
<dbReference type="AlphaFoldDB" id="A0A4P7NR94"/>
<evidence type="ECO:0000313" key="2">
    <source>
        <dbReference type="EMBL" id="QBZ64934.1"/>
    </source>
</evidence>
<evidence type="ECO:0000313" key="3">
    <source>
        <dbReference type="Proteomes" id="UP000294847"/>
    </source>
</evidence>
<reference evidence="2 3" key="1">
    <citation type="journal article" date="2019" name="Mol. Biol. Evol.">
        <title>Blast fungal genomes show frequent chromosomal changes, gene gains and losses, and effector gene turnover.</title>
        <authorList>
            <person name="Gomez Luciano L.B."/>
            <person name="Jason Tsai I."/>
            <person name="Chuma I."/>
            <person name="Tosa Y."/>
            <person name="Chen Y.H."/>
            <person name="Li J.Y."/>
            <person name="Li M.Y."/>
            <person name="Jade Lu M.Y."/>
            <person name="Nakayashiki H."/>
            <person name="Li W.H."/>
        </authorList>
    </citation>
    <scope>NUCLEOTIDE SEQUENCE [LARGE SCALE GENOMIC DNA]</scope>
    <source>
        <strain evidence="2">MZ5-1-6</strain>
    </source>
</reference>
<evidence type="ECO:0000256" key="1">
    <source>
        <dbReference type="SAM" id="MobiDB-lite"/>
    </source>
</evidence>
<gene>
    <name evidence="2" type="ORF">PoMZ_06635</name>
</gene>
<name>A0A4P7NR94_PYROR</name>
<accession>A0A4P7NR94</accession>
<dbReference type="EMBL" id="CP034209">
    <property type="protein sequence ID" value="QBZ64934.1"/>
    <property type="molecule type" value="Genomic_DNA"/>
</dbReference>
<feature type="compositionally biased region" description="Basic residues" evidence="1">
    <location>
        <begin position="19"/>
        <end position="33"/>
    </location>
</feature>
<dbReference type="Proteomes" id="UP000294847">
    <property type="component" value="Chromosome 6"/>
</dbReference>
<sequence length="67" mass="7644">MSEVPWYARNAKRTGDRLTHKHSGQRRGPRKCWRPSGGWTRPVLDLTGAAWVLALWFGHKAQTVTDS</sequence>
<organism evidence="2 3">
    <name type="scientific">Pyricularia oryzae</name>
    <name type="common">Rice blast fungus</name>
    <name type="synonym">Magnaporthe oryzae</name>
    <dbReference type="NCBI Taxonomy" id="318829"/>
    <lineage>
        <taxon>Eukaryota</taxon>
        <taxon>Fungi</taxon>
        <taxon>Dikarya</taxon>
        <taxon>Ascomycota</taxon>
        <taxon>Pezizomycotina</taxon>
        <taxon>Sordariomycetes</taxon>
        <taxon>Sordariomycetidae</taxon>
        <taxon>Magnaporthales</taxon>
        <taxon>Pyriculariaceae</taxon>
        <taxon>Pyricularia</taxon>
    </lineage>
</organism>